<dbReference type="GO" id="GO:0005737">
    <property type="term" value="C:cytoplasm"/>
    <property type="evidence" value="ECO:0007669"/>
    <property type="project" value="UniProtKB-SubCell"/>
</dbReference>
<dbReference type="HAMAP" id="MF_00689">
    <property type="entry name" value="Bpt"/>
    <property type="match status" value="1"/>
</dbReference>
<evidence type="ECO:0000259" key="6">
    <source>
        <dbReference type="Pfam" id="PF04377"/>
    </source>
</evidence>
<feature type="domain" description="N-end rule aminoacyl transferase C-terminal" evidence="6">
    <location>
        <begin position="106"/>
        <end position="224"/>
    </location>
</feature>
<dbReference type="RefSeq" id="WP_145090510.1">
    <property type="nucleotide sequence ID" value="NZ_CP036274.1"/>
</dbReference>
<dbReference type="EC" id="2.3.2.29" evidence="4"/>
<comment type="catalytic activity">
    <reaction evidence="4">
        <text>N-terminal L-glutamyl-[protein] + L-leucyl-tRNA(Leu) = N-terminal L-leucyl-L-glutamyl-[protein] + tRNA(Leu) + H(+)</text>
        <dbReference type="Rhea" id="RHEA:50412"/>
        <dbReference type="Rhea" id="RHEA-COMP:9613"/>
        <dbReference type="Rhea" id="RHEA-COMP:9622"/>
        <dbReference type="Rhea" id="RHEA-COMP:12664"/>
        <dbReference type="Rhea" id="RHEA-COMP:12668"/>
        <dbReference type="ChEBI" id="CHEBI:15378"/>
        <dbReference type="ChEBI" id="CHEBI:64721"/>
        <dbReference type="ChEBI" id="CHEBI:78442"/>
        <dbReference type="ChEBI" id="CHEBI:78494"/>
        <dbReference type="ChEBI" id="CHEBI:133041"/>
        <dbReference type="EC" id="2.3.2.29"/>
    </reaction>
</comment>
<keyword evidence="1 4" id="KW-0963">Cytoplasm</keyword>
<evidence type="ECO:0000256" key="2">
    <source>
        <dbReference type="ARBA" id="ARBA00022679"/>
    </source>
</evidence>
<organism evidence="7 8">
    <name type="scientific">Anatilimnocola aggregata</name>
    <dbReference type="NCBI Taxonomy" id="2528021"/>
    <lineage>
        <taxon>Bacteria</taxon>
        <taxon>Pseudomonadati</taxon>
        <taxon>Planctomycetota</taxon>
        <taxon>Planctomycetia</taxon>
        <taxon>Pirellulales</taxon>
        <taxon>Pirellulaceae</taxon>
        <taxon>Anatilimnocola</taxon>
    </lineage>
</organism>
<dbReference type="KEGG" id="aagg:ETAA8_34600"/>
<dbReference type="InterPro" id="IPR007472">
    <property type="entry name" value="N-end_Aminoacyl_Trfase_C"/>
</dbReference>
<keyword evidence="8" id="KW-1185">Reference proteome</keyword>
<dbReference type="Proteomes" id="UP000315017">
    <property type="component" value="Chromosome"/>
</dbReference>
<keyword evidence="2 4" id="KW-0808">Transferase</keyword>
<comment type="function">
    <text evidence="4">Functions in the N-end rule pathway of protein degradation where it conjugates Leu from its aminoacyl-tRNA to the N-termini of proteins containing an N-terminal aspartate or glutamate.</text>
</comment>
<feature type="domain" description="N-end aminoacyl transferase N-terminal" evidence="5">
    <location>
        <begin position="13"/>
        <end position="83"/>
    </location>
</feature>
<dbReference type="PIRSF" id="PIRSF037208">
    <property type="entry name" value="ATE_pro_prd"/>
    <property type="match status" value="1"/>
</dbReference>
<dbReference type="EMBL" id="CP036274">
    <property type="protein sequence ID" value="QDU28360.1"/>
    <property type="molecule type" value="Genomic_DNA"/>
</dbReference>
<dbReference type="OrthoDB" id="9782022at2"/>
<dbReference type="InterPro" id="IPR017138">
    <property type="entry name" value="Asp_Glu_LeuTrfase"/>
</dbReference>
<evidence type="ECO:0000259" key="5">
    <source>
        <dbReference type="Pfam" id="PF04376"/>
    </source>
</evidence>
<proteinExistence type="inferred from homology"/>
<dbReference type="InterPro" id="IPR016181">
    <property type="entry name" value="Acyl_CoA_acyltransferase"/>
</dbReference>
<comment type="subcellular location">
    <subcellularLocation>
        <location evidence="4">Cytoplasm</location>
    </subcellularLocation>
</comment>
<dbReference type="Pfam" id="PF04377">
    <property type="entry name" value="ATE_C"/>
    <property type="match status" value="1"/>
</dbReference>
<evidence type="ECO:0000313" key="8">
    <source>
        <dbReference type="Proteomes" id="UP000315017"/>
    </source>
</evidence>
<dbReference type="PANTHER" id="PTHR21367:SF1">
    <property type="entry name" value="ARGINYL-TRNA--PROTEIN TRANSFERASE 1"/>
    <property type="match status" value="1"/>
</dbReference>
<reference evidence="7 8" key="1">
    <citation type="submission" date="2019-02" db="EMBL/GenBank/DDBJ databases">
        <title>Deep-cultivation of Planctomycetes and their phenomic and genomic characterization uncovers novel biology.</title>
        <authorList>
            <person name="Wiegand S."/>
            <person name="Jogler M."/>
            <person name="Boedeker C."/>
            <person name="Pinto D."/>
            <person name="Vollmers J."/>
            <person name="Rivas-Marin E."/>
            <person name="Kohn T."/>
            <person name="Peeters S.H."/>
            <person name="Heuer A."/>
            <person name="Rast P."/>
            <person name="Oberbeckmann S."/>
            <person name="Bunk B."/>
            <person name="Jeske O."/>
            <person name="Meyerdierks A."/>
            <person name="Storesund J.E."/>
            <person name="Kallscheuer N."/>
            <person name="Luecker S."/>
            <person name="Lage O.M."/>
            <person name="Pohl T."/>
            <person name="Merkel B.J."/>
            <person name="Hornburger P."/>
            <person name="Mueller R.-W."/>
            <person name="Bruemmer F."/>
            <person name="Labrenz M."/>
            <person name="Spormann A.M."/>
            <person name="Op den Camp H."/>
            <person name="Overmann J."/>
            <person name="Amann R."/>
            <person name="Jetten M.S.M."/>
            <person name="Mascher T."/>
            <person name="Medema M.H."/>
            <person name="Devos D.P."/>
            <person name="Kaster A.-K."/>
            <person name="Ovreas L."/>
            <person name="Rohde M."/>
            <person name="Galperin M.Y."/>
            <person name="Jogler C."/>
        </authorList>
    </citation>
    <scope>NUCLEOTIDE SEQUENCE [LARGE SCALE GENOMIC DNA]</scope>
    <source>
        <strain evidence="7 8">ETA_A8</strain>
    </source>
</reference>
<evidence type="ECO:0000256" key="3">
    <source>
        <dbReference type="ARBA" id="ARBA00023315"/>
    </source>
</evidence>
<dbReference type="PANTHER" id="PTHR21367">
    <property type="entry name" value="ARGININE-TRNA-PROTEIN TRANSFERASE 1"/>
    <property type="match status" value="1"/>
</dbReference>
<dbReference type="SUPFAM" id="SSF55729">
    <property type="entry name" value="Acyl-CoA N-acyltransferases (Nat)"/>
    <property type="match status" value="1"/>
</dbReference>
<dbReference type="InterPro" id="IPR007471">
    <property type="entry name" value="N-end_Aminoacyl_Trfase_N"/>
</dbReference>
<sequence length="234" mass="27150">MQPQEIIIFDSLSPCPYLEGQTARLPHRQPLKRLTLNQFDERLEIGDRRSGTMLYRPGCPHCQACEPIRLNLQTFQPNATQRRTFRLGEERLETRVGRPIVDDQRVELFNLHRDLRGLDRGDDPIDAAGYEQFLTDSCCRTIELSYWLADRLVGIAITDVGSQALSAVYCTYDPRLSDLSIGTYSVLKQVELCREQGRRYLYLGYYVAGSPHMLYKAKFHPHERRINGQWQLFP</sequence>
<gene>
    <name evidence="4" type="primary">bpt</name>
    <name evidence="7" type="ORF">ETAA8_34600</name>
</gene>
<dbReference type="GO" id="GO:0004057">
    <property type="term" value="F:arginyl-tRNA--protein transferase activity"/>
    <property type="evidence" value="ECO:0007669"/>
    <property type="project" value="InterPro"/>
</dbReference>
<comment type="catalytic activity">
    <reaction evidence="4">
        <text>N-terminal L-aspartyl-[protein] + L-leucyl-tRNA(Leu) = N-terminal L-leucyl-L-aspartyl-[protein] + tRNA(Leu) + H(+)</text>
        <dbReference type="Rhea" id="RHEA:50420"/>
        <dbReference type="Rhea" id="RHEA-COMP:9613"/>
        <dbReference type="Rhea" id="RHEA-COMP:9622"/>
        <dbReference type="Rhea" id="RHEA-COMP:12669"/>
        <dbReference type="Rhea" id="RHEA-COMP:12674"/>
        <dbReference type="ChEBI" id="CHEBI:15378"/>
        <dbReference type="ChEBI" id="CHEBI:64720"/>
        <dbReference type="ChEBI" id="CHEBI:78442"/>
        <dbReference type="ChEBI" id="CHEBI:78494"/>
        <dbReference type="ChEBI" id="CHEBI:133042"/>
        <dbReference type="EC" id="2.3.2.29"/>
    </reaction>
</comment>
<dbReference type="AlphaFoldDB" id="A0A517YDQ6"/>
<accession>A0A517YDQ6</accession>
<evidence type="ECO:0000256" key="1">
    <source>
        <dbReference type="ARBA" id="ARBA00022490"/>
    </source>
</evidence>
<dbReference type="GO" id="GO:0008914">
    <property type="term" value="F:leucyl-tRNA--protein transferase activity"/>
    <property type="evidence" value="ECO:0007669"/>
    <property type="project" value="UniProtKB-UniRule"/>
</dbReference>
<dbReference type="NCBIfam" id="NF002346">
    <property type="entry name" value="PRK01305.2-3"/>
    <property type="match status" value="1"/>
</dbReference>
<protein>
    <recommendedName>
        <fullName evidence="4">Aspartate/glutamate leucyltransferase</fullName>
        <ecNumber evidence="4">2.3.2.29</ecNumber>
    </recommendedName>
</protein>
<dbReference type="GO" id="GO:0071596">
    <property type="term" value="P:ubiquitin-dependent protein catabolic process via the N-end rule pathway"/>
    <property type="evidence" value="ECO:0007669"/>
    <property type="project" value="InterPro"/>
</dbReference>
<keyword evidence="3 4" id="KW-0012">Acyltransferase</keyword>
<evidence type="ECO:0000313" key="7">
    <source>
        <dbReference type="EMBL" id="QDU28360.1"/>
    </source>
</evidence>
<dbReference type="Pfam" id="PF04376">
    <property type="entry name" value="ATE_N"/>
    <property type="match status" value="1"/>
</dbReference>
<dbReference type="InterPro" id="IPR030700">
    <property type="entry name" value="N-end_Aminoacyl_Trfase"/>
</dbReference>
<comment type="similarity">
    <text evidence="4">Belongs to the R-transferase family. Bpt subfamily.</text>
</comment>
<evidence type="ECO:0000256" key="4">
    <source>
        <dbReference type="HAMAP-Rule" id="MF_00689"/>
    </source>
</evidence>
<name>A0A517YDQ6_9BACT</name>